<feature type="domain" description="Bacterial type II secretion system protein E" evidence="3">
    <location>
        <begin position="56"/>
        <end position="322"/>
    </location>
</feature>
<dbReference type="CDD" id="cd01130">
    <property type="entry name" value="VirB11-like_ATPase"/>
    <property type="match status" value="1"/>
</dbReference>
<sequence length="402" mass="44213">MSKKPDITEQTDPTKQPADLDEAYHSRVIRGLIGPILPYYYCDPDDPDPEAHARAEAVTEIMINGPNEIYIENEEGMTLRPELSFAAERDLIALARAILQFVGKRLVPEELSVEARTPEGHRVHIVQSPAARPGLSIAIRKFPSNRVRMADLTGRFQSFPARVAEYFEHAMRMKSNILVSGGTGSGKTTMVNALSELIDPKDRIIIIEDATEIRFDDNRHVLQFESVKPDREGRGGITIRELLRASLRMRPDRVVIGECRGGEALDMVQAMNTGHAGSMSTIHANSPEDCLARLETLCLMAGVNIPLVALQRQAAAAIDTIVQVARWHGKKRVVGITEVRGFDIDRGRYELVPIFVLTPNPEGPNGFSLDWTGADPKLGEADLGEGAKLGTLWQVAQAKGAS</sequence>
<dbReference type="Pfam" id="PF00437">
    <property type="entry name" value="T2SSE"/>
    <property type="match status" value="1"/>
</dbReference>
<dbReference type="InterPro" id="IPR027417">
    <property type="entry name" value="P-loop_NTPase"/>
</dbReference>
<dbReference type="Gene3D" id="3.30.450.370">
    <property type="match status" value="1"/>
</dbReference>
<dbReference type="SUPFAM" id="SSF52540">
    <property type="entry name" value="P-loop containing nucleoside triphosphate hydrolases"/>
    <property type="match status" value="1"/>
</dbReference>
<protein>
    <submittedName>
        <fullName evidence="4">CpaF family protein</fullName>
    </submittedName>
</protein>
<evidence type="ECO:0000313" key="5">
    <source>
        <dbReference type="Proteomes" id="UP000318590"/>
    </source>
</evidence>
<evidence type="ECO:0000256" key="1">
    <source>
        <dbReference type="ARBA" id="ARBA00006611"/>
    </source>
</evidence>
<dbReference type="PANTHER" id="PTHR30486">
    <property type="entry name" value="TWITCHING MOTILITY PROTEIN PILT"/>
    <property type="match status" value="1"/>
</dbReference>
<keyword evidence="5" id="KW-1185">Reference proteome</keyword>
<proteinExistence type="inferred from homology"/>
<feature type="region of interest" description="Disordered" evidence="2">
    <location>
        <begin position="1"/>
        <end position="20"/>
    </location>
</feature>
<reference evidence="4 5" key="1">
    <citation type="submission" date="2019-06" db="EMBL/GenBank/DDBJ databases">
        <title>Paenimaribius caenipelagi gen. nov., sp. nov., isolated from a tidal flat.</title>
        <authorList>
            <person name="Yoon J.-H."/>
        </authorList>
    </citation>
    <scope>NUCLEOTIDE SEQUENCE [LARGE SCALE GENOMIC DNA]</scope>
    <source>
        <strain evidence="4 5">JBTF-M29</strain>
    </source>
</reference>
<dbReference type="OrthoDB" id="9810761at2"/>
<evidence type="ECO:0000256" key="2">
    <source>
        <dbReference type="SAM" id="MobiDB-lite"/>
    </source>
</evidence>
<name>A0A547PUD1_9RHOB</name>
<dbReference type="Proteomes" id="UP000318590">
    <property type="component" value="Unassembled WGS sequence"/>
</dbReference>
<accession>A0A547PUD1</accession>
<organism evidence="4 5">
    <name type="scientific">Palleronia caenipelagi</name>
    <dbReference type="NCBI Taxonomy" id="2489174"/>
    <lineage>
        <taxon>Bacteria</taxon>
        <taxon>Pseudomonadati</taxon>
        <taxon>Pseudomonadota</taxon>
        <taxon>Alphaproteobacteria</taxon>
        <taxon>Rhodobacterales</taxon>
        <taxon>Roseobacteraceae</taxon>
        <taxon>Palleronia</taxon>
    </lineage>
</organism>
<dbReference type="GO" id="GO:0016887">
    <property type="term" value="F:ATP hydrolysis activity"/>
    <property type="evidence" value="ECO:0007669"/>
    <property type="project" value="InterPro"/>
</dbReference>
<comment type="caution">
    <text evidence="4">The sequence shown here is derived from an EMBL/GenBank/DDBJ whole genome shotgun (WGS) entry which is preliminary data.</text>
</comment>
<dbReference type="EMBL" id="VFSV01000023">
    <property type="protein sequence ID" value="TRD17750.1"/>
    <property type="molecule type" value="Genomic_DNA"/>
</dbReference>
<comment type="similarity">
    <text evidence="1">Belongs to the GSP E family.</text>
</comment>
<dbReference type="RefSeq" id="WP_142835221.1">
    <property type="nucleotide sequence ID" value="NZ_VFSV01000023.1"/>
</dbReference>
<dbReference type="InterPro" id="IPR050921">
    <property type="entry name" value="T4SS_GSP_E_ATPase"/>
</dbReference>
<evidence type="ECO:0000313" key="4">
    <source>
        <dbReference type="EMBL" id="TRD17750.1"/>
    </source>
</evidence>
<dbReference type="InterPro" id="IPR001482">
    <property type="entry name" value="T2SS/T4SS_dom"/>
</dbReference>
<dbReference type="PANTHER" id="PTHR30486:SF6">
    <property type="entry name" value="TYPE IV PILUS RETRACTATION ATPASE PILT"/>
    <property type="match status" value="1"/>
</dbReference>
<evidence type="ECO:0000259" key="3">
    <source>
        <dbReference type="Pfam" id="PF00437"/>
    </source>
</evidence>
<gene>
    <name evidence="4" type="ORF">FEV53_12805</name>
</gene>
<dbReference type="AlphaFoldDB" id="A0A547PUD1"/>
<dbReference type="Gene3D" id="3.40.50.300">
    <property type="entry name" value="P-loop containing nucleotide triphosphate hydrolases"/>
    <property type="match status" value="1"/>
</dbReference>